<dbReference type="RefSeq" id="WP_113887835.1">
    <property type="nucleotide sequence ID" value="NZ_QNRK01000003.1"/>
</dbReference>
<sequence>MTKPVPEFQSDEDVETFLDTADLDDYDLSAGALPRDEWFARYERFMKDASIHLRLPSSLLEAVRARAAAEKIPTQRLIREYIERGLRTSAASEKVVEASTRTR</sequence>
<dbReference type="InterPro" id="IPR022148">
    <property type="entry name" value="CopG_antitoxin"/>
</dbReference>
<evidence type="ECO:0000313" key="2">
    <source>
        <dbReference type="Proteomes" id="UP000253529"/>
    </source>
</evidence>
<dbReference type="EMBL" id="QNRK01000003">
    <property type="protein sequence ID" value="RBP17203.1"/>
    <property type="molecule type" value="Genomic_DNA"/>
</dbReference>
<proteinExistence type="predicted"/>
<dbReference type="Pfam" id="PF12441">
    <property type="entry name" value="CopG_antitoxin"/>
    <property type="match status" value="1"/>
</dbReference>
<dbReference type="OrthoDB" id="1551132at2"/>
<keyword evidence="2" id="KW-1185">Reference proteome</keyword>
<dbReference type="AlphaFoldDB" id="A0A366FR86"/>
<comment type="caution">
    <text evidence="1">The sequence shown here is derived from an EMBL/GenBank/DDBJ whole genome shotgun (WGS) entry which is preliminary data.</text>
</comment>
<name>A0A366FR86_9HYPH</name>
<gene>
    <name evidence="1" type="ORF">DFR50_10388</name>
</gene>
<organism evidence="1 2">
    <name type="scientific">Roseiarcus fermentans</name>
    <dbReference type="NCBI Taxonomy" id="1473586"/>
    <lineage>
        <taxon>Bacteria</taxon>
        <taxon>Pseudomonadati</taxon>
        <taxon>Pseudomonadota</taxon>
        <taxon>Alphaproteobacteria</taxon>
        <taxon>Hyphomicrobiales</taxon>
        <taxon>Roseiarcaceae</taxon>
        <taxon>Roseiarcus</taxon>
    </lineage>
</organism>
<accession>A0A366FR86</accession>
<reference evidence="1 2" key="1">
    <citation type="submission" date="2018-06" db="EMBL/GenBank/DDBJ databases">
        <title>Genomic Encyclopedia of Type Strains, Phase IV (KMG-IV): sequencing the most valuable type-strain genomes for metagenomic binning, comparative biology and taxonomic classification.</title>
        <authorList>
            <person name="Goeker M."/>
        </authorList>
    </citation>
    <scope>NUCLEOTIDE SEQUENCE [LARGE SCALE GENOMIC DNA]</scope>
    <source>
        <strain evidence="1 2">DSM 24875</strain>
    </source>
</reference>
<evidence type="ECO:0000313" key="1">
    <source>
        <dbReference type="EMBL" id="RBP17203.1"/>
    </source>
</evidence>
<protein>
    <submittedName>
        <fullName evidence="1">Putative DNA binding CopG/RHH family protein</fullName>
    </submittedName>
</protein>
<dbReference type="Proteomes" id="UP000253529">
    <property type="component" value="Unassembled WGS sequence"/>
</dbReference>